<evidence type="ECO:0000313" key="2">
    <source>
        <dbReference type="EMBL" id="PIL34679.1"/>
    </source>
</evidence>
<dbReference type="Proteomes" id="UP000230002">
    <property type="component" value="Unassembled WGS sequence"/>
</dbReference>
<proteinExistence type="predicted"/>
<accession>A0A2G8SLP9</accession>
<feature type="region of interest" description="Disordered" evidence="1">
    <location>
        <begin position="181"/>
        <end position="208"/>
    </location>
</feature>
<dbReference type="EMBL" id="AYKW01000005">
    <property type="protein sequence ID" value="PIL34679.1"/>
    <property type="molecule type" value="Genomic_DNA"/>
</dbReference>
<organism evidence="2 3">
    <name type="scientific">Ganoderma sinense ZZ0214-1</name>
    <dbReference type="NCBI Taxonomy" id="1077348"/>
    <lineage>
        <taxon>Eukaryota</taxon>
        <taxon>Fungi</taxon>
        <taxon>Dikarya</taxon>
        <taxon>Basidiomycota</taxon>
        <taxon>Agaricomycotina</taxon>
        <taxon>Agaricomycetes</taxon>
        <taxon>Polyporales</taxon>
        <taxon>Polyporaceae</taxon>
        <taxon>Ganoderma</taxon>
    </lineage>
</organism>
<dbReference type="AlphaFoldDB" id="A0A2G8SLP9"/>
<keyword evidence="3" id="KW-1185">Reference proteome</keyword>
<gene>
    <name evidence="2" type="ORF">GSI_03459</name>
</gene>
<protein>
    <submittedName>
        <fullName evidence="2">Uncharacterized protein</fullName>
    </submittedName>
</protein>
<sequence length="208" mass="23330">MPPRSILRRPAPVVRHLLDPDVPFPGGYEDRVTIELPCMHVVDKDSGSNWYDICLSIRGGGDMAAIELPTRFDDFKTIPADLWRDFRTTTHESRLLGLMNADERFGVQTLLDVLVYFADNHDIAEAAWEDFVGQLEIAAVVSVAGWHSRAENSDQGPVEHANRLVFGIAFWASGQWPEMFPRPQWDEERGEEDGGEAQRVEVGGVGLE</sequence>
<reference evidence="2 3" key="1">
    <citation type="journal article" date="2015" name="Sci. Rep.">
        <title>Chromosome-level genome map provides insights into diverse defense mechanisms in the medicinal fungus Ganoderma sinense.</title>
        <authorList>
            <person name="Zhu Y."/>
            <person name="Xu J."/>
            <person name="Sun C."/>
            <person name="Zhou S."/>
            <person name="Xu H."/>
            <person name="Nelson D.R."/>
            <person name="Qian J."/>
            <person name="Song J."/>
            <person name="Luo H."/>
            <person name="Xiang L."/>
            <person name="Li Y."/>
            <person name="Xu Z."/>
            <person name="Ji A."/>
            <person name="Wang L."/>
            <person name="Lu S."/>
            <person name="Hayward A."/>
            <person name="Sun W."/>
            <person name="Li X."/>
            <person name="Schwartz D.C."/>
            <person name="Wang Y."/>
            <person name="Chen S."/>
        </authorList>
    </citation>
    <scope>NUCLEOTIDE SEQUENCE [LARGE SCALE GENOMIC DNA]</scope>
    <source>
        <strain evidence="2 3">ZZ0214-1</strain>
    </source>
</reference>
<comment type="caution">
    <text evidence="2">The sequence shown here is derived from an EMBL/GenBank/DDBJ whole genome shotgun (WGS) entry which is preliminary data.</text>
</comment>
<evidence type="ECO:0000313" key="3">
    <source>
        <dbReference type="Proteomes" id="UP000230002"/>
    </source>
</evidence>
<name>A0A2G8SLP9_9APHY</name>
<evidence type="ECO:0000256" key="1">
    <source>
        <dbReference type="SAM" id="MobiDB-lite"/>
    </source>
</evidence>